<evidence type="ECO:0000256" key="4">
    <source>
        <dbReference type="ARBA" id="ARBA00022723"/>
    </source>
</evidence>
<dbReference type="AlphaFoldDB" id="T1JGG9"/>
<evidence type="ECO:0000256" key="5">
    <source>
        <dbReference type="ARBA" id="ARBA00022729"/>
    </source>
</evidence>
<keyword evidence="4" id="KW-0479">Metal-binding</keyword>
<evidence type="ECO:0000256" key="2">
    <source>
        <dbReference type="ARBA" id="ARBA00004371"/>
    </source>
</evidence>
<keyword evidence="6" id="KW-0378">Hydrolase</keyword>
<dbReference type="Gene3D" id="3.40.720.10">
    <property type="entry name" value="Alkaline Phosphatase, subunit A"/>
    <property type="match status" value="1"/>
</dbReference>
<sequence length="548" mass="62660">MDFKYFILLGVALELTVGVDSKPKNVLFIVVDDLRPALGCFGDSKAITPNIDQLGAHSIRFENAFVQQALCGPSRTSFLTSRRPDTLHLWDVHSYWRDSVGNFTSLPQYFKENGYCTVSVGKVFHPGRASNFTDDFPYSWSEYPYHASTEKYKMSNVCLEDDGSLRMNLVCPVDLETQPEGTLPDIQAVEYARKRLIRFAEDKKRGQMQPFFLAVGFHKPHIPLKFPREYLYLHPIDTVPLAPDPHFPQKLPVVAWNPWTDLRERYDVGQLNASFPFGPLPKYFQRLIRQSYYAATSYMDDLVGRLLSSLVELNLANDTVIAFLGDHGWSLGEHAEWSKYSNFEVSTRAPLLFYIPGVTDPLFELSENFKHVSLTRNHNFKKRNPKGTFKSDALVEMVDIFPTLAEAVGLPVPKMCPEPSSKSMTCTEGVSLIPLFTSNPILWKKAVFSQYPRPSKFPQENSDQPKKKDIKFMGYTMRTHKYRFTQWIGFDTSHCRGNWSDIIGTELYNKQIDVLEDNNLAGNVTYKDIIKELSNELKAGWRHALPCV</sequence>
<dbReference type="SUPFAM" id="SSF53649">
    <property type="entry name" value="Alkaline phosphatase-like"/>
    <property type="match status" value="1"/>
</dbReference>
<dbReference type="HOGENOM" id="CLU_006332_9_0_1"/>
<dbReference type="InterPro" id="IPR017850">
    <property type="entry name" value="Alkaline_phosphatase_core_sf"/>
</dbReference>
<evidence type="ECO:0000256" key="16">
    <source>
        <dbReference type="ARBA" id="ARBA00068336"/>
    </source>
</evidence>
<comment type="subunit">
    <text evidence="14">Monomer. The 58-kDa mature form is composed of two chains resulting from proteolitic processing, the 42-kDa chain and the 14-kDa chain that remain stably associated and form the 58-kDa intermediate form which is enzymatically active.</text>
</comment>
<evidence type="ECO:0000256" key="7">
    <source>
        <dbReference type="ARBA" id="ARBA00022837"/>
    </source>
</evidence>
<evidence type="ECO:0000256" key="13">
    <source>
        <dbReference type="ARBA" id="ARBA00056350"/>
    </source>
</evidence>
<dbReference type="eggNOG" id="KOG3867">
    <property type="taxonomic scope" value="Eukaryota"/>
</dbReference>
<dbReference type="PhylomeDB" id="T1JGG9"/>
<dbReference type="GO" id="GO:1901136">
    <property type="term" value="P:carbohydrate derivative catabolic process"/>
    <property type="evidence" value="ECO:0007669"/>
    <property type="project" value="UniProtKB-ARBA"/>
</dbReference>
<dbReference type="STRING" id="126957.T1JGG9"/>
<keyword evidence="9" id="KW-1015">Disulfide bond</keyword>
<dbReference type="Pfam" id="PF00884">
    <property type="entry name" value="Sulfatase"/>
    <property type="match status" value="1"/>
</dbReference>
<dbReference type="OMA" id="HVFTRAY"/>
<feature type="signal peptide" evidence="18">
    <location>
        <begin position="1"/>
        <end position="21"/>
    </location>
</feature>
<keyword evidence="5 18" id="KW-0732">Signal</keyword>
<evidence type="ECO:0000256" key="15">
    <source>
        <dbReference type="ARBA" id="ARBA00066413"/>
    </source>
</evidence>
<keyword evidence="8" id="KW-0865">Zymogen</keyword>
<dbReference type="GO" id="GO:0043202">
    <property type="term" value="C:lysosomal lumen"/>
    <property type="evidence" value="ECO:0007669"/>
    <property type="project" value="UniProtKB-ARBA"/>
</dbReference>
<organism evidence="20 21">
    <name type="scientific">Strigamia maritima</name>
    <name type="common">European centipede</name>
    <name type="synonym">Geophilus maritimus</name>
    <dbReference type="NCBI Taxonomy" id="126957"/>
    <lineage>
        <taxon>Eukaryota</taxon>
        <taxon>Metazoa</taxon>
        <taxon>Ecdysozoa</taxon>
        <taxon>Arthropoda</taxon>
        <taxon>Myriapoda</taxon>
        <taxon>Chilopoda</taxon>
        <taxon>Pleurostigmophora</taxon>
        <taxon>Geophilomorpha</taxon>
        <taxon>Linotaeniidae</taxon>
        <taxon>Strigamia</taxon>
    </lineage>
</organism>
<dbReference type="PANTHER" id="PTHR45953:SF1">
    <property type="entry name" value="IDURONATE 2-SULFATASE"/>
    <property type="match status" value="1"/>
</dbReference>
<name>T1JGG9_STRMM</name>
<keyword evidence="7" id="KW-0106">Calcium</keyword>
<evidence type="ECO:0000256" key="18">
    <source>
        <dbReference type="SAM" id="SignalP"/>
    </source>
</evidence>
<evidence type="ECO:0000256" key="6">
    <source>
        <dbReference type="ARBA" id="ARBA00022801"/>
    </source>
</evidence>
<evidence type="ECO:0000313" key="21">
    <source>
        <dbReference type="Proteomes" id="UP000014500"/>
    </source>
</evidence>
<dbReference type="EC" id="3.1.6.13" evidence="15"/>
<dbReference type="PROSITE" id="PS00149">
    <property type="entry name" value="SULFATASE_2"/>
    <property type="match status" value="1"/>
</dbReference>
<reference evidence="20" key="2">
    <citation type="submission" date="2015-02" db="UniProtKB">
        <authorList>
            <consortium name="EnsemblMetazoa"/>
        </authorList>
    </citation>
    <scope>IDENTIFICATION</scope>
</reference>
<evidence type="ECO:0000256" key="10">
    <source>
        <dbReference type="ARBA" id="ARBA00023180"/>
    </source>
</evidence>
<evidence type="ECO:0000256" key="11">
    <source>
        <dbReference type="ARBA" id="ARBA00023228"/>
    </source>
</evidence>
<accession>T1JGG9</accession>
<proteinExistence type="inferred from homology"/>
<dbReference type="PANTHER" id="PTHR45953">
    <property type="entry name" value="IDURONATE 2-SULFATASE"/>
    <property type="match status" value="1"/>
</dbReference>
<evidence type="ECO:0000256" key="9">
    <source>
        <dbReference type="ARBA" id="ARBA00023157"/>
    </source>
</evidence>
<reference evidence="21" key="1">
    <citation type="submission" date="2011-05" db="EMBL/GenBank/DDBJ databases">
        <authorList>
            <person name="Richards S.R."/>
            <person name="Qu J."/>
            <person name="Jiang H."/>
            <person name="Jhangiani S.N."/>
            <person name="Agravi P."/>
            <person name="Goodspeed R."/>
            <person name="Gross S."/>
            <person name="Mandapat C."/>
            <person name="Jackson L."/>
            <person name="Mathew T."/>
            <person name="Pu L."/>
            <person name="Thornton R."/>
            <person name="Saada N."/>
            <person name="Wilczek-Boney K.B."/>
            <person name="Lee S."/>
            <person name="Kovar C."/>
            <person name="Wu Y."/>
            <person name="Scherer S.E."/>
            <person name="Worley K.C."/>
            <person name="Muzny D.M."/>
            <person name="Gibbs R."/>
        </authorList>
    </citation>
    <scope>NUCLEOTIDE SEQUENCE</scope>
    <source>
        <strain evidence="21">Brora</strain>
    </source>
</reference>
<dbReference type="FunFam" id="3.40.720.10:FF:000027">
    <property type="entry name" value="iduronate 2-sulfatase"/>
    <property type="match status" value="1"/>
</dbReference>
<dbReference type="InterPro" id="IPR000917">
    <property type="entry name" value="Sulfatase_N"/>
</dbReference>
<keyword evidence="11" id="KW-0458">Lysosome</keyword>
<dbReference type="Proteomes" id="UP000014500">
    <property type="component" value="Unassembled WGS sequence"/>
</dbReference>
<feature type="chain" id="PRO_5004590493" description="Iduronate 2-sulfatase" evidence="18">
    <location>
        <begin position="22"/>
        <end position="548"/>
    </location>
</feature>
<feature type="domain" description="Sulfatase N-terminal" evidence="19">
    <location>
        <begin position="24"/>
        <end position="409"/>
    </location>
</feature>
<comment type="subcellular location">
    <subcellularLocation>
        <location evidence="2">Lysosome</location>
    </subcellularLocation>
</comment>
<dbReference type="GO" id="GO:0046872">
    <property type="term" value="F:metal ion binding"/>
    <property type="evidence" value="ECO:0007669"/>
    <property type="project" value="UniProtKB-KW"/>
</dbReference>
<comment type="similarity">
    <text evidence="3">Belongs to the sulfatase family.</text>
</comment>
<dbReference type="CDD" id="cd16030">
    <property type="entry name" value="iduronate-2-sulfatase"/>
    <property type="match status" value="1"/>
</dbReference>
<evidence type="ECO:0000256" key="12">
    <source>
        <dbReference type="ARBA" id="ARBA00050460"/>
    </source>
</evidence>
<comment type="cofactor">
    <cofactor evidence="1">
        <name>Ca(2+)</name>
        <dbReference type="ChEBI" id="CHEBI:29108"/>
    </cofactor>
</comment>
<evidence type="ECO:0000256" key="14">
    <source>
        <dbReference type="ARBA" id="ARBA00062513"/>
    </source>
</evidence>
<evidence type="ECO:0000313" key="20">
    <source>
        <dbReference type="EnsemblMetazoa" id="SMAR012942-PA"/>
    </source>
</evidence>
<keyword evidence="10" id="KW-0325">Glycoprotein</keyword>
<evidence type="ECO:0000256" key="3">
    <source>
        <dbReference type="ARBA" id="ARBA00008779"/>
    </source>
</evidence>
<keyword evidence="21" id="KW-1185">Reference proteome</keyword>
<dbReference type="InterPro" id="IPR035874">
    <property type="entry name" value="IDS"/>
</dbReference>
<comment type="catalytic activity">
    <reaction evidence="12">
        <text>Hydrolysis of the 2-sulfate groups of the L-iduronate 2-sulfate units of dermatan sulfate, heparan sulfate and heparin.</text>
        <dbReference type="EC" id="3.1.6.13"/>
    </reaction>
</comment>
<evidence type="ECO:0000259" key="19">
    <source>
        <dbReference type="Pfam" id="PF00884"/>
    </source>
</evidence>
<dbReference type="GO" id="GO:0004423">
    <property type="term" value="F:iduronate-2-sulfatase activity"/>
    <property type="evidence" value="ECO:0007669"/>
    <property type="project" value="UniProtKB-EC"/>
</dbReference>
<dbReference type="InterPro" id="IPR024607">
    <property type="entry name" value="Sulfatase_CS"/>
</dbReference>
<evidence type="ECO:0000256" key="8">
    <source>
        <dbReference type="ARBA" id="ARBA00023145"/>
    </source>
</evidence>
<evidence type="ECO:0000256" key="1">
    <source>
        <dbReference type="ARBA" id="ARBA00001913"/>
    </source>
</evidence>
<comment type="function">
    <text evidence="13">Lysosomal enzyme involved in the degradation pathway of dermatan sulfate and heparan sulfate.</text>
</comment>
<protein>
    <recommendedName>
        <fullName evidence="16">Iduronate 2-sulfatase</fullName>
        <ecNumber evidence="15">3.1.6.13</ecNumber>
    </recommendedName>
    <alternativeName>
        <fullName evidence="17">Alpha-L-iduronate sulfate sulfatase</fullName>
    </alternativeName>
</protein>
<dbReference type="EnsemblMetazoa" id="SMAR012942-RA">
    <property type="protein sequence ID" value="SMAR012942-PA"/>
    <property type="gene ID" value="SMAR012942"/>
</dbReference>
<dbReference type="EMBL" id="JH432203">
    <property type="status" value="NOT_ANNOTATED_CDS"/>
    <property type="molecule type" value="Genomic_DNA"/>
</dbReference>
<evidence type="ECO:0000256" key="17">
    <source>
        <dbReference type="ARBA" id="ARBA00081076"/>
    </source>
</evidence>